<dbReference type="PANTHER" id="PTHR23259">
    <property type="entry name" value="RIDDLE"/>
    <property type="match status" value="1"/>
</dbReference>
<keyword evidence="2" id="KW-0722">Serine protease inhibitor</keyword>
<dbReference type="AlphaFoldDB" id="A0A1I7YUB9"/>
<dbReference type="Proteomes" id="UP000095287">
    <property type="component" value="Unplaced"/>
</dbReference>
<keyword evidence="6" id="KW-1185">Reference proteome</keyword>
<name>A0A1I7YUB9_9BILA</name>
<reference evidence="7" key="1">
    <citation type="submission" date="2016-11" db="UniProtKB">
        <authorList>
            <consortium name="WormBaseParasite"/>
        </authorList>
    </citation>
    <scope>IDENTIFICATION</scope>
</reference>
<keyword evidence="1" id="KW-0646">Protease inhibitor</keyword>
<evidence type="ECO:0000256" key="4">
    <source>
        <dbReference type="SAM" id="MobiDB-lite"/>
    </source>
</evidence>
<dbReference type="GO" id="GO:0004867">
    <property type="term" value="F:serine-type endopeptidase inhibitor activity"/>
    <property type="evidence" value="ECO:0007669"/>
    <property type="project" value="UniProtKB-KW"/>
</dbReference>
<dbReference type="InterPro" id="IPR051368">
    <property type="entry name" value="SerProtInhib-TIL_Domain"/>
</dbReference>
<dbReference type="CDD" id="cd19941">
    <property type="entry name" value="TIL"/>
    <property type="match status" value="1"/>
</dbReference>
<evidence type="ECO:0000259" key="5">
    <source>
        <dbReference type="Pfam" id="PF01826"/>
    </source>
</evidence>
<keyword evidence="3" id="KW-1015">Disulfide bond</keyword>
<dbReference type="Pfam" id="PF01826">
    <property type="entry name" value="TIL"/>
    <property type="match status" value="1"/>
</dbReference>
<feature type="compositionally biased region" description="Basic and acidic residues" evidence="4">
    <location>
        <begin position="22"/>
        <end position="34"/>
    </location>
</feature>
<dbReference type="PANTHER" id="PTHR23259:SF82">
    <property type="entry name" value="SERINE PROTEASE INHIBITOR 1 PROTEIN"/>
    <property type="match status" value="1"/>
</dbReference>
<protein>
    <submittedName>
        <fullName evidence="7">TIL domain-containing protein</fullName>
    </submittedName>
</protein>
<evidence type="ECO:0000256" key="3">
    <source>
        <dbReference type="ARBA" id="ARBA00023157"/>
    </source>
</evidence>
<organism evidence="6 7">
    <name type="scientific">Steinernema glaseri</name>
    <dbReference type="NCBI Taxonomy" id="37863"/>
    <lineage>
        <taxon>Eukaryota</taxon>
        <taxon>Metazoa</taxon>
        <taxon>Ecdysozoa</taxon>
        <taxon>Nematoda</taxon>
        <taxon>Chromadorea</taxon>
        <taxon>Rhabditida</taxon>
        <taxon>Tylenchina</taxon>
        <taxon>Panagrolaimomorpha</taxon>
        <taxon>Strongyloidoidea</taxon>
        <taxon>Steinernematidae</taxon>
        <taxon>Steinernema</taxon>
    </lineage>
</organism>
<accession>A0A1I7YUB9</accession>
<evidence type="ECO:0000256" key="2">
    <source>
        <dbReference type="ARBA" id="ARBA00022900"/>
    </source>
</evidence>
<evidence type="ECO:0000313" key="7">
    <source>
        <dbReference type="WBParaSite" id="L893_g19778.t1"/>
    </source>
</evidence>
<dbReference type="InterPro" id="IPR036084">
    <property type="entry name" value="Ser_inhib-like_sf"/>
</dbReference>
<evidence type="ECO:0000313" key="6">
    <source>
        <dbReference type="Proteomes" id="UP000095287"/>
    </source>
</evidence>
<dbReference type="WBParaSite" id="L893_g19778.t1">
    <property type="protein sequence ID" value="L893_g19778.t1"/>
    <property type="gene ID" value="L893_g19778"/>
</dbReference>
<evidence type="ECO:0000256" key="1">
    <source>
        <dbReference type="ARBA" id="ARBA00022690"/>
    </source>
</evidence>
<sequence>MHGERLGADCDIIISSKRARPTRTETGKKEKISLRNEGGSTPSSFDDHRDHHCSSAKYSRMMQVVFDQWCSEKKCGRNEVWDDCPRCLNTCLFRLPEDKCGKKCKPAQCVCQKGYLRVSDGDHDICVLVADCPIVDPTTPAPQRPPPPPSRRN</sequence>
<dbReference type="SUPFAM" id="SSF57567">
    <property type="entry name" value="Serine protease inhibitors"/>
    <property type="match status" value="1"/>
</dbReference>
<feature type="domain" description="TIL" evidence="5">
    <location>
        <begin position="75"/>
        <end position="132"/>
    </location>
</feature>
<proteinExistence type="predicted"/>
<feature type="region of interest" description="Disordered" evidence="4">
    <location>
        <begin position="19"/>
        <end position="48"/>
    </location>
</feature>
<dbReference type="InterPro" id="IPR002919">
    <property type="entry name" value="TIL_dom"/>
</dbReference>
<dbReference type="Gene3D" id="2.10.25.10">
    <property type="entry name" value="Laminin"/>
    <property type="match status" value="1"/>
</dbReference>